<evidence type="ECO:0000313" key="9">
    <source>
        <dbReference type="EMBL" id="OBR67986.1"/>
    </source>
</evidence>
<feature type="transmembrane region" description="Helical" evidence="8">
    <location>
        <begin position="12"/>
        <end position="30"/>
    </location>
</feature>
<dbReference type="PANTHER" id="PTHR34975:SF2">
    <property type="entry name" value="SPORE GERMINATION PROTEIN A2"/>
    <property type="match status" value="1"/>
</dbReference>
<dbReference type="PANTHER" id="PTHR34975">
    <property type="entry name" value="SPORE GERMINATION PROTEIN A2"/>
    <property type="match status" value="1"/>
</dbReference>
<feature type="transmembrane region" description="Helical" evidence="8">
    <location>
        <begin position="185"/>
        <end position="207"/>
    </location>
</feature>
<proteinExistence type="inferred from homology"/>
<evidence type="ECO:0000313" key="10">
    <source>
        <dbReference type="Proteomes" id="UP000092024"/>
    </source>
</evidence>
<accession>A0A1A5YQU3</accession>
<protein>
    <submittedName>
        <fullName evidence="9">Uncharacterized protein</fullName>
    </submittedName>
</protein>
<evidence type="ECO:0000256" key="6">
    <source>
        <dbReference type="ARBA" id="ARBA00022989"/>
    </source>
</evidence>
<keyword evidence="10" id="KW-1185">Reference proteome</keyword>
<dbReference type="EMBL" id="LYPA01000030">
    <property type="protein sequence ID" value="OBR67986.1"/>
    <property type="molecule type" value="Genomic_DNA"/>
</dbReference>
<feature type="transmembrane region" description="Helical" evidence="8">
    <location>
        <begin position="272"/>
        <end position="293"/>
    </location>
</feature>
<organism evidence="9 10">
    <name type="scientific">Paenibacillus oryzae</name>
    <dbReference type="NCBI Taxonomy" id="1844972"/>
    <lineage>
        <taxon>Bacteria</taxon>
        <taxon>Bacillati</taxon>
        <taxon>Bacillota</taxon>
        <taxon>Bacilli</taxon>
        <taxon>Bacillales</taxon>
        <taxon>Paenibacillaceae</taxon>
        <taxon>Paenibacillus</taxon>
    </lineage>
</organism>
<feature type="transmembrane region" description="Helical" evidence="8">
    <location>
        <begin position="305"/>
        <end position="325"/>
    </location>
</feature>
<comment type="caution">
    <text evidence="9">The sequence shown here is derived from an EMBL/GenBank/DDBJ whole genome shotgun (WGS) entry which is preliminary data.</text>
</comment>
<dbReference type="AlphaFoldDB" id="A0A1A5YQU3"/>
<evidence type="ECO:0000256" key="1">
    <source>
        <dbReference type="ARBA" id="ARBA00004141"/>
    </source>
</evidence>
<feature type="transmembrane region" description="Helical" evidence="8">
    <location>
        <begin position="83"/>
        <end position="102"/>
    </location>
</feature>
<keyword evidence="3" id="KW-0813">Transport</keyword>
<evidence type="ECO:0000256" key="4">
    <source>
        <dbReference type="ARBA" id="ARBA00022544"/>
    </source>
</evidence>
<dbReference type="RefSeq" id="WP_068679945.1">
    <property type="nucleotide sequence ID" value="NZ_LYPA01000030.1"/>
</dbReference>
<evidence type="ECO:0000256" key="7">
    <source>
        <dbReference type="ARBA" id="ARBA00023136"/>
    </source>
</evidence>
<dbReference type="Pfam" id="PF03845">
    <property type="entry name" value="Spore_permease"/>
    <property type="match status" value="1"/>
</dbReference>
<dbReference type="Proteomes" id="UP000092024">
    <property type="component" value="Unassembled WGS sequence"/>
</dbReference>
<keyword evidence="7 8" id="KW-0472">Membrane</keyword>
<comment type="similarity">
    <text evidence="2">Belongs to the amino acid-polyamine-organocation (APC) superfamily. Spore germination protein (SGP) (TC 2.A.3.9) family.</text>
</comment>
<keyword evidence="4" id="KW-0309">Germination</keyword>
<feature type="transmembrane region" description="Helical" evidence="8">
    <location>
        <begin position="147"/>
        <end position="165"/>
    </location>
</feature>
<feature type="transmembrane region" description="Helical" evidence="8">
    <location>
        <begin position="337"/>
        <end position="356"/>
    </location>
</feature>
<gene>
    <name evidence="9" type="ORF">A7K91_18825</name>
</gene>
<feature type="transmembrane region" description="Helical" evidence="8">
    <location>
        <begin position="219"/>
        <end position="246"/>
    </location>
</feature>
<evidence type="ECO:0000256" key="8">
    <source>
        <dbReference type="SAM" id="Phobius"/>
    </source>
</evidence>
<evidence type="ECO:0000256" key="5">
    <source>
        <dbReference type="ARBA" id="ARBA00022692"/>
    </source>
</evidence>
<name>A0A1A5YQU3_9BACL</name>
<keyword evidence="6 8" id="KW-1133">Transmembrane helix</keyword>
<feature type="transmembrane region" description="Helical" evidence="8">
    <location>
        <begin position="42"/>
        <end position="63"/>
    </location>
</feature>
<dbReference type="OrthoDB" id="2078716at2"/>
<dbReference type="InterPro" id="IPR004761">
    <property type="entry name" value="Spore_GerAB"/>
</dbReference>
<dbReference type="GO" id="GO:0009847">
    <property type="term" value="P:spore germination"/>
    <property type="evidence" value="ECO:0007669"/>
    <property type="project" value="InterPro"/>
</dbReference>
<keyword evidence="5 8" id="KW-0812">Transmembrane</keyword>
<evidence type="ECO:0000256" key="3">
    <source>
        <dbReference type="ARBA" id="ARBA00022448"/>
    </source>
</evidence>
<comment type="subcellular location">
    <subcellularLocation>
        <location evidence="1">Membrane</location>
        <topology evidence="1">Multi-pass membrane protein</topology>
    </subcellularLocation>
</comment>
<sequence>MTSKIEPYMSVRQLKVLVIFFIVGDIAWFLPSLAASIVQQDAWIATIIGSAAGWGLAAFIFWFGMRFPGKTLVDIHRDVAGKWIGGLLSLFFIVHMLSAASAEVRAIGQFVTTQIMMETPMRVILFVFSATVVIALFAGLEALSLTAQVFFLLFVGLSVLLLALLTGELEFSNLLPVLNHSPAEFARSALMLSVFPYGEMTAFLMIFPAVKKEERMFKHYLHAVMWGGLMIIMLVMLSLLSLGAYLTEQQLYPTYTMAKKISIGDFLQRLEFILVISYVMSTFFKCAILIYAAKQAIIQLFKLRYGRAFIMPVGLLMFGFSYIMAPDIVFLNSLAPFWSLWSLSNLIVLVGLIYLLHLFKSRQKKTGAT</sequence>
<evidence type="ECO:0000256" key="2">
    <source>
        <dbReference type="ARBA" id="ARBA00007998"/>
    </source>
</evidence>
<dbReference type="NCBIfam" id="TIGR00912">
    <property type="entry name" value="2A0309"/>
    <property type="match status" value="1"/>
</dbReference>
<feature type="transmembrane region" description="Helical" evidence="8">
    <location>
        <begin position="122"/>
        <end position="140"/>
    </location>
</feature>
<dbReference type="STRING" id="1844972.A7K91_18825"/>
<dbReference type="GO" id="GO:0016020">
    <property type="term" value="C:membrane"/>
    <property type="evidence" value="ECO:0007669"/>
    <property type="project" value="UniProtKB-SubCell"/>
</dbReference>
<reference evidence="9 10" key="1">
    <citation type="submission" date="2016-05" db="EMBL/GenBank/DDBJ databases">
        <title>Paenibacillus oryzae. sp. nov., isolated from the rice root.</title>
        <authorList>
            <person name="Zhang J."/>
            <person name="Zhang X."/>
        </authorList>
    </citation>
    <scope>NUCLEOTIDE SEQUENCE [LARGE SCALE GENOMIC DNA]</scope>
    <source>
        <strain evidence="9 10">1DrF-4</strain>
    </source>
</reference>